<dbReference type="GO" id="GO:0048500">
    <property type="term" value="C:signal recognition particle"/>
    <property type="evidence" value="ECO:0007669"/>
    <property type="project" value="InterPro"/>
</dbReference>
<feature type="domain" description="SRP54-type proteins GTP-binding" evidence="3">
    <location>
        <begin position="1"/>
        <end position="84"/>
    </location>
</feature>
<keyword evidence="1" id="KW-0547">Nucleotide-binding</keyword>
<accession>W1Y380</accession>
<dbReference type="SMART" id="SM00962">
    <property type="entry name" value="SRP54"/>
    <property type="match status" value="1"/>
</dbReference>
<dbReference type="PANTHER" id="PTHR11564">
    <property type="entry name" value="SIGNAL RECOGNITION PARTICLE 54K PROTEIN SRP54"/>
    <property type="match status" value="1"/>
</dbReference>
<evidence type="ECO:0000256" key="2">
    <source>
        <dbReference type="ARBA" id="ARBA00023134"/>
    </source>
</evidence>
<dbReference type="GO" id="GO:0003924">
    <property type="term" value="F:GTPase activity"/>
    <property type="evidence" value="ECO:0007669"/>
    <property type="project" value="InterPro"/>
</dbReference>
<dbReference type="InterPro" id="IPR022941">
    <property type="entry name" value="SRP54"/>
</dbReference>
<dbReference type="EMBL" id="AZMM01008906">
    <property type="protein sequence ID" value="ETJ36841.1"/>
    <property type="molecule type" value="Genomic_DNA"/>
</dbReference>
<protein>
    <submittedName>
        <fullName evidence="4">Signal recognition particle protein</fullName>
    </submittedName>
</protein>
<keyword evidence="2" id="KW-0342">GTP-binding</keyword>
<dbReference type="InterPro" id="IPR027417">
    <property type="entry name" value="P-loop_NTPase"/>
</dbReference>
<dbReference type="GO" id="GO:0005525">
    <property type="term" value="F:GTP binding"/>
    <property type="evidence" value="ECO:0007669"/>
    <property type="project" value="UniProtKB-KW"/>
</dbReference>
<comment type="caution">
    <text evidence="4">The sequence shown here is derived from an EMBL/GenBank/DDBJ whole genome shotgun (WGS) entry which is preliminary data.</text>
</comment>
<gene>
    <name evidence="4" type="ORF">Q604_UNBC08906G0001</name>
</gene>
<name>W1Y380_9ZZZZ</name>
<evidence type="ECO:0000313" key="4">
    <source>
        <dbReference type="EMBL" id="ETJ36841.1"/>
    </source>
</evidence>
<dbReference type="AlphaFoldDB" id="W1Y380"/>
<dbReference type="InterPro" id="IPR000897">
    <property type="entry name" value="SRP54_GTPase_dom"/>
</dbReference>
<evidence type="ECO:0000256" key="1">
    <source>
        <dbReference type="ARBA" id="ARBA00022741"/>
    </source>
</evidence>
<proteinExistence type="predicted"/>
<organism evidence="4">
    <name type="scientific">human gut metagenome</name>
    <dbReference type="NCBI Taxonomy" id="408170"/>
    <lineage>
        <taxon>unclassified sequences</taxon>
        <taxon>metagenomes</taxon>
        <taxon>organismal metagenomes</taxon>
    </lineage>
</organism>
<dbReference type="GO" id="GO:0006614">
    <property type="term" value="P:SRP-dependent cotranslational protein targeting to membrane"/>
    <property type="evidence" value="ECO:0007669"/>
    <property type="project" value="InterPro"/>
</dbReference>
<dbReference type="Pfam" id="PF00448">
    <property type="entry name" value="SRP54"/>
    <property type="match status" value="1"/>
</dbReference>
<sequence length="84" mass="8844">MLKDVVIIDTAGRLAIDEVLMDELSNIKAAVRPHEILLVVDSMIGQDAVTTAQTFNEKLGVDGVILTKLDGDARGGAALSIKAV</sequence>
<dbReference type="PANTHER" id="PTHR11564:SF5">
    <property type="entry name" value="SIGNAL RECOGNITION PARTICLE SUBUNIT SRP54"/>
    <property type="match status" value="1"/>
</dbReference>
<evidence type="ECO:0000259" key="3">
    <source>
        <dbReference type="SMART" id="SM00962"/>
    </source>
</evidence>
<feature type="non-terminal residue" evidence="4">
    <location>
        <position position="84"/>
    </location>
</feature>
<dbReference type="SUPFAM" id="SSF52540">
    <property type="entry name" value="P-loop containing nucleoside triphosphate hydrolases"/>
    <property type="match status" value="1"/>
</dbReference>
<dbReference type="Gene3D" id="3.40.50.300">
    <property type="entry name" value="P-loop containing nucleotide triphosphate hydrolases"/>
    <property type="match status" value="1"/>
</dbReference>
<reference evidence="4" key="1">
    <citation type="submission" date="2013-12" db="EMBL/GenBank/DDBJ databases">
        <title>A Varibaculum cambriense genome reconstructed from a premature infant gut community with otherwise low bacterial novelty that shifts toward anaerobic metabolism during the third week of life.</title>
        <authorList>
            <person name="Brown C.T."/>
            <person name="Sharon I."/>
            <person name="Thomas B.C."/>
            <person name="Castelle C.J."/>
            <person name="Morowitz M.J."/>
            <person name="Banfield J.F."/>
        </authorList>
    </citation>
    <scope>NUCLEOTIDE SEQUENCE</scope>
</reference>
<feature type="non-terminal residue" evidence="4">
    <location>
        <position position="1"/>
    </location>
</feature>